<evidence type="ECO:0000256" key="1">
    <source>
        <dbReference type="SAM" id="Phobius"/>
    </source>
</evidence>
<protein>
    <submittedName>
        <fullName evidence="2">Uncharacterized protein</fullName>
    </submittedName>
</protein>
<accession>A0A1M5V1T9</accession>
<reference evidence="2" key="1">
    <citation type="submission" date="2016-11" db="EMBL/GenBank/DDBJ databases">
        <authorList>
            <person name="Jaros S."/>
            <person name="Januszkiewicz K."/>
            <person name="Wedrychowicz H."/>
        </authorList>
    </citation>
    <scope>NUCLEOTIDE SEQUENCE [LARGE SCALE GENOMIC DNA]</scope>
    <source>
        <strain evidence="2">DSM 6792</strain>
    </source>
</reference>
<keyword evidence="1" id="KW-0812">Transmembrane</keyword>
<feature type="transmembrane region" description="Helical" evidence="1">
    <location>
        <begin position="12"/>
        <end position="37"/>
    </location>
</feature>
<keyword evidence="1" id="KW-1133">Transmembrane helix</keyword>
<evidence type="ECO:0000313" key="2">
    <source>
        <dbReference type="EMBL" id="SHH69215.1"/>
    </source>
</evidence>
<keyword evidence="1" id="KW-0472">Membrane</keyword>
<dbReference type="AlphaFoldDB" id="A0A1M5V1T9"/>
<feature type="transmembrane region" description="Helical" evidence="1">
    <location>
        <begin position="159"/>
        <end position="181"/>
    </location>
</feature>
<dbReference type="RefSeq" id="WP_073411229.1">
    <property type="nucleotide sequence ID" value="NZ_FQWH01000015.1"/>
</dbReference>
<organism evidence="2">
    <name type="scientific">Flavobacterium johnsoniae</name>
    <name type="common">Cytophaga johnsonae</name>
    <dbReference type="NCBI Taxonomy" id="986"/>
    <lineage>
        <taxon>Bacteria</taxon>
        <taxon>Pseudomonadati</taxon>
        <taxon>Bacteroidota</taxon>
        <taxon>Flavobacteriia</taxon>
        <taxon>Flavobacteriales</taxon>
        <taxon>Flavobacteriaceae</taxon>
        <taxon>Flavobacterium</taxon>
    </lineage>
</organism>
<dbReference type="Proteomes" id="UP000184112">
    <property type="component" value="Unassembled WGS sequence"/>
</dbReference>
<feature type="transmembrane region" description="Helical" evidence="1">
    <location>
        <begin position="43"/>
        <end position="67"/>
    </location>
</feature>
<gene>
    <name evidence="2" type="ORF">SAMN05444388_11596</name>
</gene>
<proteinExistence type="predicted"/>
<sequence length="292" mass="33485">MDKYYKPSGRFSLIFLFYFLLVSVIAFPILGLIYAYFIWYIPFIYINFFITIGFGFLIGFFISIIVIKKGKVRNPLLGFIIGLAGAFLALYFHWAIWIDLVINAGESYGSNRIGITVSNIQFLQVFSLIFRPDLVFEYINQVNGYGTWGIRGATVSGTFLWIIWAIEFIIVVAISGFLPYLEAKKPFSESNNSWYEEIILPPFNYIENQQQIIADVLAGNRDIFDLLNKNVDSEKDSHSVFTLYRSKSGKNYLSIDNKTSKIDNKGNIKFDSNQIVEYIAVNSELSKLLLDK</sequence>
<name>A0A1M5V1T9_FLAJO</name>
<dbReference type="EMBL" id="FQWH01000015">
    <property type="protein sequence ID" value="SHH69215.1"/>
    <property type="molecule type" value="Genomic_DNA"/>
</dbReference>
<feature type="transmembrane region" description="Helical" evidence="1">
    <location>
        <begin position="76"/>
        <end position="97"/>
    </location>
</feature>